<evidence type="ECO:0000256" key="6">
    <source>
        <dbReference type="SAM" id="MobiDB-lite"/>
    </source>
</evidence>
<evidence type="ECO:0000256" key="3">
    <source>
        <dbReference type="ARBA" id="ARBA00022989"/>
    </source>
</evidence>
<comment type="caution">
    <text evidence="9">The sequence shown here is derived from an EMBL/GenBank/DDBJ whole genome shotgun (WGS) entry which is preliminary data.</text>
</comment>
<dbReference type="EMBL" id="JQGA01001615">
    <property type="protein sequence ID" value="KGO63860.1"/>
    <property type="molecule type" value="Genomic_DNA"/>
</dbReference>
<feature type="transmembrane region" description="Helical" evidence="7">
    <location>
        <begin position="48"/>
        <end position="74"/>
    </location>
</feature>
<dbReference type="Proteomes" id="UP000030104">
    <property type="component" value="Unassembled WGS sequence"/>
</dbReference>
<dbReference type="InterPro" id="IPR049326">
    <property type="entry name" value="Rhodopsin_dom_fungi"/>
</dbReference>
<feature type="transmembrane region" description="Helical" evidence="7">
    <location>
        <begin position="198"/>
        <end position="216"/>
    </location>
</feature>
<evidence type="ECO:0000313" key="9">
    <source>
        <dbReference type="EMBL" id="KGO63860.1"/>
    </source>
</evidence>
<comment type="subcellular location">
    <subcellularLocation>
        <location evidence="1">Membrane</location>
        <topology evidence="1">Multi-pass membrane protein</topology>
    </subcellularLocation>
</comment>
<feature type="transmembrane region" description="Helical" evidence="7">
    <location>
        <begin position="122"/>
        <end position="144"/>
    </location>
</feature>
<keyword evidence="10" id="KW-1185">Reference proteome</keyword>
<feature type="region of interest" description="Disordered" evidence="6">
    <location>
        <begin position="270"/>
        <end position="292"/>
    </location>
</feature>
<feature type="compositionally biased region" description="Polar residues" evidence="6">
    <location>
        <begin position="270"/>
        <end position="285"/>
    </location>
</feature>
<keyword evidence="3 7" id="KW-1133">Transmembrane helix</keyword>
<accession>A0A0A2KHL8</accession>
<evidence type="ECO:0000256" key="4">
    <source>
        <dbReference type="ARBA" id="ARBA00023136"/>
    </source>
</evidence>
<feature type="domain" description="Rhodopsin" evidence="8">
    <location>
        <begin position="32"/>
        <end position="259"/>
    </location>
</feature>
<dbReference type="AlphaFoldDB" id="A0A0A2KHL8"/>
<dbReference type="OrthoDB" id="10017208at2759"/>
<dbReference type="OMA" id="MAMKNHG"/>
<name>A0A0A2KHL8_PENIT</name>
<sequence length="583" mass="62489">MVVTFPIETPAQRQVLGVAITFSILAVVAVSLRLLAHHLANKKWILSDYFIIAAGIFAVGLQSISITGVIQAGIGYDHVTAIAGTYGMGPITKLLQLIIPLQFLWVLSLSFTWAVRVWWITMGVIIAWTIGTILAGCLICRPFAFNWDQTIPGGSCGNQVTSFTVTGVINLLTDVVVLVTPMPLLYKLQMARYKKVTFITIFGLGGFTCIISILRISVLSTMDFTDITYTLPRANIFSGLEPCLAVILASVPMMRPLLGRSIYTPEMTARPSNKYISPSGRSRSTGDGEFQPLQDDSTELCLRPLGPKHEVGITVQKPSETRERYGGSEDSPKAGESRDIGQMQKEGLEISTIPWVTDAPDYFQGYGGKAIGAKDATTTYGINCLSDQTACHRFTPDLTVIYGPSTYDMIANGYKFDFTSGCTLMGSPTPTGASCTETKSLHETSTITSATVLVPATGDDSTLGIFPATLIVTDTGDFSASTATETETSINFHVSTSDASWTMPATATADPITAVSVGFLNSTATITGVPTYFGNGTSRADKNGTTTAVATVTVPMAMKNHGIKMATPMVMVWGFVASAMFWI</sequence>
<dbReference type="Pfam" id="PF20684">
    <property type="entry name" value="Fung_rhodopsin"/>
    <property type="match status" value="1"/>
</dbReference>
<feature type="region of interest" description="Disordered" evidence="6">
    <location>
        <begin position="314"/>
        <end position="340"/>
    </location>
</feature>
<feature type="transmembrane region" description="Helical" evidence="7">
    <location>
        <begin position="236"/>
        <end position="254"/>
    </location>
</feature>
<dbReference type="GO" id="GO:0016020">
    <property type="term" value="C:membrane"/>
    <property type="evidence" value="ECO:0007669"/>
    <property type="project" value="UniProtKB-SubCell"/>
</dbReference>
<dbReference type="PANTHER" id="PTHR33048:SF57">
    <property type="entry name" value="INTEGRAL MEMBRANE PROTEIN-RELATED"/>
    <property type="match status" value="1"/>
</dbReference>
<dbReference type="PhylomeDB" id="A0A0A2KHL8"/>
<evidence type="ECO:0000256" key="5">
    <source>
        <dbReference type="ARBA" id="ARBA00038359"/>
    </source>
</evidence>
<feature type="transmembrane region" description="Helical" evidence="7">
    <location>
        <begin position="164"/>
        <end position="186"/>
    </location>
</feature>
<dbReference type="InterPro" id="IPR052337">
    <property type="entry name" value="SAT4-like"/>
</dbReference>
<feature type="compositionally biased region" description="Basic and acidic residues" evidence="6">
    <location>
        <begin position="319"/>
        <end position="339"/>
    </location>
</feature>
<keyword evidence="2 7" id="KW-0812">Transmembrane</keyword>
<protein>
    <recommendedName>
        <fullName evidence="8">Rhodopsin domain-containing protein</fullName>
    </recommendedName>
</protein>
<evidence type="ECO:0000259" key="8">
    <source>
        <dbReference type="Pfam" id="PF20684"/>
    </source>
</evidence>
<evidence type="ECO:0000313" key="10">
    <source>
        <dbReference type="Proteomes" id="UP000030104"/>
    </source>
</evidence>
<keyword evidence="4 7" id="KW-0472">Membrane</keyword>
<feature type="transmembrane region" description="Helical" evidence="7">
    <location>
        <begin position="15"/>
        <end position="36"/>
    </location>
</feature>
<evidence type="ECO:0000256" key="1">
    <source>
        <dbReference type="ARBA" id="ARBA00004141"/>
    </source>
</evidence>
<dbReference type="HOGENOM" id="CLU_020540_0_0_1"/>
<dbReference type="PANTHER" id="PTHR33048">
    <property type="entry name" value="PTH11-LIKE INTEGRAL MEMBRANE PROTEIN (AFU_ORTHOLOGUE AFUA_5G11245)"/>
    <property type="match status" value="1"/>
</dbReference>
<gene>
    <name evidence="9" type="ORF">PITC_054860</name>
</gene>
<evidence type="ECO:0000256" key="7">
    <source>
        <dbReference type="SAM" id="Phobius"/>
    </source>
</evidence>
<comment type="similarity">
    <text evidence="5">Belongs to the SAT4 family.</text>
</comment>
<reference evidence="9 10" key="1">
    <citation type="journal article" date="2015" name="Mol. Plant Microbe Interact.">
        <title>Genome, transcriptome, and functional analyses of Penicillium expansum provide new insights into secondary metabolism and pathogenicity.</title>
        <authorList>
            <person name="Ballester A.R."/>
            <person name="Marcet-Houben M."/>
            <person name="Levin E."/>
            <person name="Sela N."/>
            <person name="Selma-Lazaro C."/>
            <person name="Carmona L."/>
            <person name="Wisniewski M."/>
            <person name="Droby S."/>
            <person name="Gonzalez-Candelas L."/>
            <person name="Gabaldon T."/>
        </authorList>
    </citation>
    <scope>NUCLEOTIDE SEQUENCE [LARGE SCALE GENOMIC DNA]</scope>
    <source>
        <strain evidence="9 10">PHI-1</strain>
    </source>
</reference>
<evidence type="ECO:0000256" key="2">
    <source>
        <dbReference type="ARBA" id="ARBA00022692"/>
    </source>
</evidence>
<organism evidence="9 10">
    <name type="scientific">Penicillium italicum</name>
    <name type="common">Blue mold</name>
    <dbReference type="NCBI Taxonomy" id="40296"/>
    <lineage>
        <taxon>Eukaryota</taxon>
        <taxon>Fungi</taxon>
        <taxon>Dikarya</taxon>
        <taxon>Ascomycota</taxon>
        <taxon>Pezizomycotina</taxon>
        <taxon>Eurotiomycetes</taxon>
        <taxon>Eurotiomycetidae</taxon>
        <taxon>Eurotiales</taxon>
        <taxon>Aspergillaceae</taxon>
        <taxon>Penicillium</taxon>
    </lineage>
</organism>
<proteinExistence type="inferred from homology"/>